<proteinExistence type="predicted"/>
<evidence type="ECO:0000256" key="4">
    <source>
        <dbReference type="ARBA" id="ARBA00023136"/>
    </source>
</evidence>
<name>A0A3B3RIK8_9TELE</name>
<reference evidence="7" key="1">
    <citation type="submission" date="2025-08" db="UniProtKB">
        <authorList>
            <consortium name="Ensembl"/>
        </authorList>
    </citation>
    <scope>IDENTIFICATION</scope>
</reference>
<feature type="domain" description="G-protein coupled receptors family 1 profile" evidence="6">
    <location>
        <begin position="51"/>
        <end position="334"/>
    </location>
</feature>
<comment type="subcellular location">
    <subcellularLocation>
        <location evidence="1">Membrane</location>
    </subcellularLocation>
</comment>
<keyword evidence="4 5" id="KW-0472">Membrane</keyword>
<dbReference type="STRING" id="1676925.ENSPKIP00000017660"/>
<keyword evidence="8" id="KW-1185">Reference proteome</keyword>
<evidence type="ECO:0000256" key="5">
    <source>
        <dbReference type="SAM" id="Phobius"/>
    </source>
</evidence>
<dbReference type="GO" id="GO:0016020">
    <property type="term" value="C:membrane"/>
    <property type="evidence" value="ECO:0007669"/>
    <property type="project" value="UniProtKB-SubCell"/>
</dbReference>
<dbReference type="PANTHER" id="PTHR47392">
    <property type="entry name" value="G-PROTEIN COUPLED RECEPTOR 82-RELATED"/>
    <property type="match status" value="1"/>
</dbReference>
<evidence type="ECO:0000256" key="1">
    <source>
        <dbReference type="ARBA" id="ARBA00004370"/>
    </source>
</evidence>
<dbReference type="PRINTS" id="PR00237">
    <property type="entry name" value="GPCRRHODOPSN"/>
</dbReference>
<dbReference type="InterPro" id="IPR042804">
    <property type="entry name" value="GPR82"/>
</dbReference>
<dbReference type="AlphaFoldDB" id="A0A3B3RIK8"/>
<keyword evidence="3 5" id="KW-1133">Transmembrane helix</keyword>
<protein>
    <submittedName>
        <fullName evidence="7">G protein-coupled receptor 82</fullName>
    </submittedName>
</protein>
<dbReference type="Proteomes" id="UP000261540">
    <property type="component" value="Unplaced"/>
</dbReference>
<dbReference type="Pfam" id="PF00001">
    <property type="entry name" value="7tm_1"/>
    <property type="match status" value="1"/>
</dbReference>
<feature type="transmembrane region" description="Helical" evidence="5">
    <location>
        <begin position="172"/>
        <end position="194"/>
    </location>
</feature>
<dbReference type="GO" id="GO:0004930">
    <property type="term" value="F:G protein-coupled receptor activity"/>
    <property type="evidence" value="ECO:0007669"/>
    <property type="project" value="InterPro"/>
</dbReference>
<feature type="transmembrane region" description="Helical" evidence="5">
    <location>
        <begin position="40"/>
        <end position="59"/>
    </location>
</feature>
<organism evidence="7 8">
    <name type="scientific">Paramormyrops kingsleyae</name>
    <dbReference type="NCBI Taxonomy" id="1676925"/>
    <lineage>
        <taxon>Eukaryota</taxon>
        <taxon>Metazoa</taxon>
        <taxon>Chordata</taxon>
        <taxon>Craniata</taxon>
        <taxon>Vertebrata</taxon>
        <taxon>Euteleostomi</taxon>
        <taxon>Actinopterygii</taxon>
        <taxon>Neopterygii</taxon>
        <taxon>Teleostei</taxon>
        <taxon>Osteoglossocephala</taxon>
        <taxon>Osteoglossomorpha</taxon>
        <taxon>Osteoglossiformes</taxon>
        <taxon>Mormyridae</taxon>
        <taxon>Paramormyrops</taxon>
    </lineage>
</organism>
<sequence length="391" mass="42841">MTSAQWSVENGSKDSADCVPAADGSCLCTSSATRLLLPTLYTFMLLTGLTGNALSLWIFTKKINTKSSTHIYLISLGVSNLLLCLTMPFQAAYFAAGPSWHISDPTCRLAIGLVTPVLHINIYVGMFTLTWIALSRCALLLQHDHGGRPSTFTRVLPASFFRRLRQASFAKASCVVTWAVVIVAVLPVVIYYSVQEATGLDRGQVCYSLPVEVGGHGSRGTSVVALVFFYVCFLLVLASYGAGSRHVIRSRRNTAILEKHQVYARFQRNIVLIQFVLTVCLLPHHIFKAVFINQVQQAAQLVTDGCHSLSRLVEVKNLLTCLAVLRCSTDPIIYFLLDKTFRKKAMGMLNTSVTSEVPPPATQSFPSVAQNRSCGQDNQCLQAMTQQSPVV</sequence>
<reference evidence="7" key="2">
    <citation type="submission" date="2025-09" db="UniProtKB">
        <authorList>
            <consortium name="Ensembl"/>
        </authorList>
    </citation>
    <scope>IDENTIFICATION</scope>
</reference>
<dbReference type="Ensembl" id="ENSPKIT00000042176.1">
    <property type="protein sequence ID" value="ENSPKIP00000017660.1"/>
    <property type="gene ID" value="ENSPKIG00000003483.1"/>
</dbReference>
<dbReference type="OrthoDB" id="9946711at2759"/>
<evidence type="ECO:0000259" key="6">
    <source>
        <dbReference type="PROSITE" id="PS50262"/>
    </source>
</evidence>
<dbReference type="GeneTree" id="ENSGT01140000282516"/>
<feature type="transmembrane region" description="Helical" evidence="5">
    <location>
        <begin position="223"/>
        <end position="242"/>
    </location>
</feature>
<feature type="transmembrane region" description="Helical" evidence="5">
    <location>
        <begin position="71"/>
        <end position="89"/>
    </location>
</feature>
<dbReference type="Gene3D" id="1.20.1070.10">
    <property type="entry name" value="Rhodopsin 7-helix transmembrane proteins"/>
    <property type="match status" value="1"/>
</dbReference>
<evidence type="ECO:0000313" key="7">
    <source>
        <dbReference type="Ensembl" id="ENSPKIP00000017660.1"/>
    </source>
</evidence>
<dbReference type="InterPro" id="IPR017452">
    <property type="entry name" value="GPCR_Rhodpsn_7TM"/>
</dbReference>
<feature type="transmembrane region" description="Helical" evidence="5">
    <location>
        <begin position="109"/>
        <end position="134"/>
    </location>
</feature>
<accession>A0A3B3RIK8</accession>
<feature type="transmembrane region" description="Helical" evidence="5">
    <location>
        <begin position="269"/>
        <end position="287"/>
    </location>
</feature>
<dbReference type="InterPro" id="IPR000276">
    <property type="entry name" value="GPCR_Rhodpsn"/>
</dbReference>
<evidence type="ECO:0000313" key="8">
    <source>
        <dbReference type="Proteomes" id="UP000261540"/>
    </source>
</evidence>
<dbReference type="SUPFAM" id="SSF81321">
    <property type="entry name" value="Family A G protein-coupled receptor-like"/>
    <property type="match status" value="1"/>
</dbReference>
<evidence type="ECO:0000256" key="3">
    <source>
        <dbReference type="ARBA" id="ARBA00022989"/>
    </source>
</evidence>
<keyword evidence="2 5" id="KW-0812">Transmembrane</keyword>
<evidence type="ECO:0000256" key="2">
    <source>
        <dbReference type="ARBA" id="ARBA00022692"/>
    </source>
</evidence>
<dbReference type="PANTHER" id="PTHR47392:SF1">
    <property type="entry name" value="G-PROTEIN COUPLED RECEPTOR 82-RELATED"/>
    <property type="match status" value="1"/>
</dbReference>
<dbReference type="PROSITE" id="PS50262">
    <property type="entry name" value="G_PROTEIN_RECEP_F1_2"/>
    <property type="match status" value="1"/>
</dbReference>